<dbReference type="PANTHER" id="PTHR43823:SF3">
    <property type="entry name" value="MULTIDRUG EXPORT PROTEIN MEPA"/>
    <property type="match status" value="1"/>
</dbReference>
<dbReference type="InterPro" id="IPR002528">
    <property type="entry name" value="MATE_fam"/>
</dbReference>
<protein>
    <submittedName>
        <fullName evidence="8">Multidrug transporter MatE</fullName>
    </submittedName>
</protein>
<feature type="transmembrane region" description="Helical" evidence="7">
    <location>
        <begin position="286"/>
        <end position="309"/>
    </location>
</feature>
<dbReference type="EMBL" id="PPEL01000035">
    <property type="protein sequence ID" value="PNV65343.1"/>
    <property type="molecule type" value="Genomic_DNA"/>
</dbReference>
<keyword evidence="5 7" id="KW-0472">Membrane</keyword>
<evidence type="ECO:0000256" key="2">
    <source>
        <dbReference type="ARBA" id="ARBA00022475"/>
    </source>
</evidence>
<feature type="transmembrane region" description="Helical" evidence="7">
    <location>
        <begin position="177"/>
        <end position="198"/>
    </location>
</feature>
<dbReference type="Pfam" id="PF01554">
    <property type="entry name" value="MatE"/>
    <property type="match status" value="2"/>
</dbReference>
<feature type="transmembrane region" description="Helical" evidence="7">
    <location>
        <begin position="368"/>
        <end position="391"/>
    </location>
</feature>
<evidence type="ECO:0000256" key="7">
    <source>
        <dbReference type="SAM" id="Phobius"/>
    </source>
</evidence>
<sequence length="481" mass="51193">MDDPLIEPEPAERELGTAPVKSLFARYTAITLAGMLAQMAMVVLEGLIIGNGLGPLGLASVTVILPLELLNLALGGALGMGTAAAAGRRLGSGDAAGAQRVFTQGFWLAAYTLVALSATIALFAPYIATLLGATPDIHDDVTAFIRLLMCFYPFCTLGQLLCALLRTDEKPSLASALAVIASAMSLAWLYVCVYVLNLGFAATGAYYGMTTGLWFLAILRFQFSKRSSFRVTLSGMRLSRDVCGAIIWQGLPLFLVQAASLLYTVVINNYLGSLGGDGDLAAFAVINGYVVYLLNMLCLSATYGLQPIASFNCGARRHDRLRELVRTSMVGSFSLLTAACALAIAFATPISAFFAGDDPDLVALTASHFLPLLVCAPFGFLAQIASAYFQAVGRERTSIVLGVCRYLLFAIPLIATMANAFGIRGVWWAQPPADLLAAALAIALCAREMARLKREEADLDLHGERPLHETPSDDVARPPEM</sequence>
<evidence type="ECO:0000256" key="1">
    <source>
        <dbReference type="ARBA" id="ARBA00004651"/>
    </source>
</evidence>
<dbReference type="GO" id="GO:0005886">
    <property type="term" value="C:plasma membrane"/>
    <property type="evidence" value="ECO:0007669"/>
    <property type="project" value="UniProtKB-SubCell"/>
</dbReference>
<reference evidence="8 9" key="1">
    <citation type="journal article" date="2018" name="Int. J. Syst. Evol. Microbiol.">
        <title>Rubneribacter badeniensis gen. nov., sp. nov. and Enteroscipio rubneri gen. nov., sp. nov., new members of the Eggerthellaceae isolated from human faeces.</title>
        <authorList>
            <person name="Danylec N."/>
            <person name="Gobl A."/>
            <person name="Stoll D.A."/>
            <person name="Hetzer B."/>
            <person name="Kulling S.E."/>
            <person name="Huch M."/>
        </authorList>
    </citation>
    <scope>NUCLEOTIDE SEQUENCE [LARGE SCALE GENOMIC DNA]</scope>
    <source>
        <strain evidence="8 9">ResAG-85</strain>
    </source>
</reference>
<feature type="region of interest" description="Disordered" evidence="6">
    <location>
        <begin position="462"/>
        <end position="481"/>
    </location>
</feature>
<feature type="transmembrane region" description="Helical" evidence="7">
    <location>
        <begin position="403"/>
        <end position="421"/>
    </location>
</feature>
<evidence type="ECO:0000313" key="8">
    <source>
        <dbReference type="EMBL" id="PNV65343.1"/>
    </source>
</evidence>
<keyword evidence="2" id="KW-1003">Cell membrane</keyword>
<proteinExistence type="predicted"/>
<gene>
    <name evidence="8" type="ORF">C2L80_07120</name>
</gene>
<feature type="transmembrane region" description="Helical" evidence="7">
    <location>
        <begin position="143"/>
        <end position="165"/>
    </location>
</feature>
<comment type="caution">
    <text evidence="8">The sequence shown here is derived from an EMBL/GenBank/DDBJ whole genome shotgun (WGS) entry which is preliminary data.</text>
</comment>
<keyword evidence="9" id="KW-1185">Reference proteome</keyword>
<organism evidence="8 9">
    <name type="scientific">Rubneribacter badeniensis</name>
    <dbReference type="NCBI Taxonomy" id="2070688"/>
    <lineage>
        <taxon>Bacteria</taxon>
        <taxon>Bacillati</taxon>
        <taxon>Actinomycetota</taxon>
        <taxon>Coriobacteriia</taxon>
        <taxon>Eggerthellales</taxon>
        <taxon>Eggerthellaceae</taxon>
        <taxon>Rubneribacter</taxon>
    </lineage>
</organism>
<dbReference type="PANTHER" id="PTHR43823">
    <property type="entry name" value="SPORULATION PROTEIN YKVU"/>
    <property type="match status" value="1"/>
</dbReference>
<evidence type="ECO:0000256" key="5">
    <source>
        <dbReference type="ARBA" id="ARBA00023136"/>
    </source>
</evidence>
<feature type="transmembrane region" description="Helical" evidence="7">
    <location>
        <begin position="69"/>
        <end position="87"/>
    </location>
</feature>
<keyword evidence="4 7" id="KW-1133">Transmembrane helix</keyword>
<dbReference type="GO" id="GO:0015297">
    <property type="term" value="F:antiporter activity"/>
    <property type="evidence" value="ECO:0007669"/>
    <property type="project" value="InterPro"/>
</dbReference>
<feature type="transmembrane region" description="Helical" evidence="7">
    <location>
        <begin position="27"/>
        <end position="49"/>
    </location>
</feature>
<dbReference type="GO" id="GO:0042910">
    <property type="term" value="F:xenobiotic transmembrane transporter activity"/>
    <property type="evidence" value="ECO:0007669"/>
    <property type="project" value="InterPro"/>
</dbReference>
<feature type="transmembrane region" description="Helical" evidence="7">
    <location>
        <begin position="204"/>
        <end position="221"/>
    </location>
</feature>
<accession>A0A2K2U4S7</accession>
<feature type="transmembrane region" description="Helical" evidence="7">
    <location>
        <begin position="427"/>
        <end position="446"/>
    </location>
</feature>
<evidence type="ECO:0000256" key="6">
    <source>
        <dbReference type="SAM" id="MobiDB-lite"/>
    </source>
</evidence>
<dbReference type="AlphaFoldDB" id="A0A2K2U4S7"/>
<dbReference type="InterPro" id="IPR051327">
    <property type="entry name" value="MATE_MepA_subfamily"/>
</dbReference>
<feature type="transmembrane region" description="Helical" evidence="7">
    <location>
        <begin position="242"/>
        <end position="266"/>
    </location>
</feature>
<feature type="transmembrane region" description="Helical" evidence="7">
    <location>
        <begin position="108"/>
        <end position="131"/>
    </location>
</feature>
<evidence type="ECO:0000256" key="3">
    <source>
        <dbReference type="ARBA" id="ARBA00022692"/>
    </source>
</evidence>
<dbReference type="RefSeq" id="WP_092197000.1">
    <property type="nucleotide sequence ID" value="NZ_PPEL01000035.1"/>
</dbReference>
<evidence type="ECO:0000313" key="9">
    <source>
        <dbReference type="Proteomes" id="UP000236488"/>
    </source>
</evidence>
<name>A0A2K2U4S7_9ACTN</name>
<dbReference type="Proteomes" id="UP000236488">
    <property type="component" value="Unassembled WGS sequence"/>
</dbReference>
<keyword evidence="3 7" id="KW-0812">Transmembrane</keyword>
<feature type="transmembrane region" description="Helical" evidence="7">
    <location>
        <begin position="330"/>
        <end position="356"/>
    </location>
</feature>
<comment type="subcellular location">
    <subcellularLocation>
        <location evidence="1">Cell membrane</location>
        <topology evidence="1">Multi-pass membrane protein</topology>
    </subcellularLocation>
</comment>
<evidence type="ECO:0000256" key="4">
    <source>
        <dbReference type="ARBA" id="ARBA00022989"/>
    </source>
</evidence>